<dbReference type="Proteomes" id="UP001165064">
    <property type="component" value="Unassembled WGS sequence"/>
</dbReference>
<reference evidence="1" key="1">
    <citation type="submission" date="2023-04" db="EMBL/GenBank/DDBJ databases">
        <title>Ambrosiozyma monospora NBRC 10751.</title>
        <authorList>
            <person name="Ichikawa N."/>
            <person name="Sato H."/>
            <person name="Tonouchi N."/>
        </authorList>
    </citation>
    <scope>NUCLEOTIDE SEQUENCE</scope>
    <source>
        <strain evidence="1">NBRC 10751</strain>
    </source>
</reference>
<accession>A0ACB5T447</accession>
<proteinExistence type="predicted"/>
<comment type="caution">
    <text evidence="1">The sequence shown here is derived from an EMBL/GenBank/DDBJ whole genome shotgun (WGS) entry which is preliminary data.</text>
</comment>
<evidence type="ECO:0000313" key="1">
    <source>
        <dbReference type="EMBL" id="GME81130.1"/>
    </source>
</evidence>
<name>A0ACB5T447_AMBMO</name>
<dbReference type="EMBL" id="BSXS01003360">
    <property type="protein sequence ID" value="GME81130.1"/>
    <property type="molecule type" value="Genomic_DNA"/>
</dbReference>
<organism evidence="1 2">
    <name type="scientific">Ambrosiozyma monospora</name>
    <name type="common">Yeast</name>
    <name type="synonym">Endomycopsis monosporus</name>
    <dbReference type="NCBI Taxonomy" id="43982"/>
    <lineage>
        <taxon>Eukaryota</taxon>
        <taxon>Fungi</taxon>
        <taxon>Dikarya</taxon>
        <taxon>Ascomycota</taxon>
        <taxon>Saccharomycotina</taxon>
        <taxon>Pichiomycetes</taxon>
        <taxon>Pichiales</taxon>
        <taxon>Pichiaceae</taxon>
        <taxon>Ambrosiozyma</taxon>
    </lineage>
</organism>
<protein>
    <submittedName>
        <fullName evidence="1">Unnamed protein product</fullName>
    </submittedName>
</protein>
<evidence type="ECO:0000313" key="2">
    <source>
        <dbReference type="Proteomes" id="UP001165064"/>
    </source>
</evidence>
<sequence length="196" mass="21448">MTLSYCYARAPYNFNALLVGLVYIPNSVTYLIASVFGGRFNDYLLKKKKEKYGIIAPEARFGINVYVAAILLPGSLFIIGWCLDYGEHWVTPLIGTALFGFAQMIVIGVTITYLADSLPGRGATGIALSNFVRQIMASGCSFAAVPLIKAMGVGPLLSMCAGICIVLALLIYVLKMKGDHWRETYDLEHLYDIVDS</sequence>
<gene>
    <name evidence="1" type="ORF">Amon02_000477500</name>
</gene>
<keyword evidence="2" id="KW-1185">Reference proteome</keyword>